<comment type="caution">
    <text evidence="1">The sequence shown here is derived from an EMBL/GenBank/DDBJ whole genome shotgun (WGS) entry which is preliminary data.</text>
</comment>
<dbReference type="Proteomes" id="UP001303046">
    <property type="component" value="Unassembled WGS sequence"/>
</dbReference>
<proteinExistence type="predicted"/>
<reference evidence="1 2" key="1">
    <citation type="submission" date="2023-08" db="EMBL/GenBank/DDBJ databases">
        <title>A Necator americanus chromosomal reference genome.</title>
        <authorList>
            <person name="Ilik V."/>
            <person name="Petrzelkova K.J."/>
            <person name="Pardy F."/>
            <person name="Fuh T."/>
            <person name="Niatou-Singa F.S."/>
            <person name="Gouil Q."/>
            <person name="Baker L."/>
            <person name="Ritchie M.E."/>
            <person name="Jex A.R."/>
            <person name="Gazzola D."/>
            <person name="Li H."/>
            <person name="Toshio Fujiwara R."/>
            <person name="Zhan B."/>
            <person name="Aroian R.V."/>
            <person name="Pafco B."/>
            <person name="Schwarz E.M."/>
        </authorList>
    </citation>
    <scope>NUCLEOTIDE SEQUENCE [LARGE SCALE GENOMIC DNA]</scope>
    <source>
        <strain evidence="1 2">Aroian</strain>
        <tissue evidence="1">Whole animal</tissue>
    </source>
</reference>
<keyword evidence="2" id="KW-1185">Reference proteome</keyword>
<accession>A0ABR1C6J3</accession>
<dbReference type="EMBL" id="JAVFWL010000002">
    <property type="protein sequence ID" value="KAK6733765.1"/>
    <property type="molecule type" value="Genomic_DNA"/>
</dbReference>
<protein>
    <submittedName>
        <fullName evidence="1">Uncharacterized protein</fullName>
    </submittedName>
</protein>
<evidence type="ECO:0000313" key="2">
    <source>
        <dbReference type="Proteomes" id="UP001303046"/>
    </source>
</evidence>
<evidence type="ECO:0000313" key="1">
    <source>
        <dbReference type="EMBL" id="KAK6733765.1"/>
    </source>
</evidence>
<sequence>MDNPDLKKQILVCHKNATRNSFRIHISFNPSLQIFSSSFSSLDRDSMRERSGSIPSTRAMLPICPSLTPSQVAAIRRSWKHINTKGLVTVLSRVFQRQAQNINVFIAVQRLNRVNQHDSAGMPALHL</sequence>
<organism evidence="1 2">
    <name type="scientific">Necator americanus</name>
    <name type="common">Human hookworm</name>
    <dbReference type="NCBI Taxonomy" id="51031"/>
    <lineage>
        <taxon>Eukaryota</taxon>
        <taxon>Metazoa</taxon>
        <taxon>Ecdysozoa</taxon>
        <taxon>Nematoda</taxon>
        <taxon>Chromadorea</taxon>
        <taxon>Rhabditida</taxon>
        <taxon>Rhabditina</taxon>
        <taxon>Rhabditomorpha</taxon>
        <taxon>Strongyloidea</taxon>
        <taxon>Ancylostomatidae</taxon>
        <taxon>Bunostominae</taxon>
        <taxon>Necator</taxon>
    </lineage>
</organism>
<gene>
    <name evidence="1" type="primary">Necator_chrII.g5285</name>
    <name evidence="1" type="ORF">RB195_017492</name>
</gene>
<name>A0ABR1C6J3_NECAM</name>